<dbReference type="GO" id="GO:0008233">
    <property type="term" value="F:peptidase activity"/>
    <property type="evidence" value="ECO:0007669"/>
    <property type="project" value="UniProtKB-KW"/>
</dbReference>
<evidence type="ECO:0000256" key="4">
    <source>
        <dbReference type="ARBA" id="ARBA00022692"/>
    </source>
</evidence>
<evidence type="ECO:0000256" key="7">
    <source>
        <dbReference type="RuleBase" id="RU004379"/>
    </source>
</evidence>
<organism evidence="8 9">
    <name type="scientific">Marinobacter segnicrescens</name>
    <dbReference type="NCBI Taxonomy" id="430453"/>
    <lineage>
        <taxon>Bacteria</taxon>
        <taxon>Pseudomonadati</taxon>
        <taxon>Pseudomonadota</taxon>
        <taxon>Gammaproteobacteria</taxon>
        <taxon>Pseudomonadales</taxon>
        <taxon>Marinobacteraceae</taxon>
        <taxon>Marinobacter</taxon>
    </lineage>
</organism>
<keyword evidence="3" id="KW-1003">Cell membrane</keyword>
<comment type="similarity">
    <text evidence="2 7">Belongs to the BI1 family.</text>
</comment>
<feature type="transmembrane region" description="Helical" evidence="7">
    <location>
        <begin position="120"/>
        <end position="140"/>
    </location>
</feature>
<feature type="transmembrane region" description="Helical" evidence="7">
    <location>
        <begin position="210"/>
        <end position="233"/>
    </location>
</feature>
<gene>
    <name evidence="8" type="ORF">SAMN04487962_106112</name>
</gene>
<dbReference type="Proteomes" id="UP000198762">
    <property type="component" value="Unassembled WGS sequence"/>
</dbReference>
<comment type="subcellular location">
    <subcellularLocation>
        <location evidence="1">Cell membrane</location>
        <topology evidence="1">Multi-pass membrane protein</topology>
    </subcellularLocation>
</comment>
<feature type="transmembrane region" description="Helical" evidence="7">
    <location>
        <begin position="92"/>
        <end position="114"/>
    </location>
</feature>
<evidence type="ECO:0000256" key="5">
    <source>
        <dbReference type="ARBA" id="ARBA00022989"/>
    </source>
</evidence>
<keyword evidence="8" id="KW-0645">Protease</keyword>
<keyword evidence="6 7" id="KW-0472">Membrane</keyword>
<name>A0A1I0D345_9GAMM</name>
<protein>
    <submittedName>
        <fullName evidence="8">Modulator of FtsH protease</fullName>
    </submittedName>
</protein>
<evidence type="ECO:0000313" key="8">
    <source>
        <dbReference type="EMBL" id="SET26367.1"/>
    </source>
</evidence>
<evidence type="ECO:0000313" key="9">
    <source>
        <dbReference type="Proteomes" id="UP000198762"/>
    </source>
</evidence>
<dbReference type="Pfam" id="PF01027">
    <property type="entry name" value="Bax1-I"/>
    <property type="match status" value="1"/>
</dbReference>
<dbReference type="AlphaFoldDB" id="A0A1I0D345"/>
<proteinExistence type="inferred from homology"/>
<dbReference type="InterPro" id="IPR006214">
    <property type="entry name" value="Bax_inhibitor_1-related"/>
</dbReference>
<dbReference type="GO" id="GO:0005886">
    <property type="term" value="C:plasma membrane"/>
    <property type="evidence" value="ECO:0007669"/>
    <property type="project" value="UniProtKB-SubCell"/>
</dbReference>
<feature type="transmembrane region" description="Helical" evidence="7">
    <location>
        <begin position="38"/>
        <end position="57"/>
    </location>
</feature>
<reference evidence="9" key="1">
    <citation type="submission" date="2016-10" db="EMBL/GenBank/DDBJ databases">
        <authorList>
            <person name="Varghese N."/>
            <person name="Submissions S."/>
        </authorList>
    </citation>
    <scope>NUCLEOTIDE SEQUENCE [LARGE SCALE GENOMIC DNA]</scope>
    <source>
        <strain evidence="9">CGMCC 1.6489</strain>
    </source>
</reference>
<dbReference type="InterPro" id="IPR006213">
    <property type="entry name" value="Bax_inhbtr1_CS"/>
</dbReference>
<keyword evidence="9" id="KW-1185">Reference proteome</keyword>
<keyword evidence="4 7" id="KW-0812">Transmembrane</keyword>
<dbReference type="STRING" id="430453.SAMN04487962_106112"/>
<evidence type="ECO:0000256" key="6">
    <source>
        <dbReference type="ARBA" id="ARBA00023136"/>
    </source>
</evidence>
<sequence>MDNRRFNVNQNQGTYAAPRAGAGTGISADATKVLKNTYMLLAMTLVFSAVMAGVSMAMGLGHGIGMVCSLVALGLIWFVLPRTANSPAGIGVVFAFTGLLGLSLGPLLSHYLALSNGGAVVMQALGGTAIVFFALSGYVLTTKKDFSFMRSFLVAGLVVVLVTMLGAMVASMFGVDVSMLSLALSGAIVLLMSGFILFDTSRIVNGGETNYVMATVGLYLSIYNLFVSLLHIIGALSNE</sequence>
<feature type="transmembrane region" description="Helical" evidence="7">
    <location>
        <begin position="63"/>
        <end position="80"/>
    </location>
</feature>
<dbReference type="PANTHER" id="PTHR23291">
    <property type="entry name" value="BAX INHIBITOR-RELATED"/>
    <property type="match status" value="1"/>
</dbReference>
<keyword evidence="8" id="KW-0378">Hydrolase</keyword>
<dbReference type="RefSeq" id="WP_091850409.1">
    <property type="nucleotide sequence ID" value="NZ_FOHZ01000006.1"/>
</dbReference>
<feature type="transmembrane region" description="Helical" evidence="7">
    <location>
        <begin position="179"/>
        <end position="198"/>
    </location>
</feature>
<feature type="transmembrane region" description="Helical" evidence="7">
    <location>
        <begin position="152"/>
        <end position="173"/>
    </location>
</feature>
<evidence type="ECO:0000256" key="3">
    <source>
        <dbReference type="ARBA" id="ARBA00022475"/>
    </source>
</evidence>
<dbReference type="OrthoDB" id="9813298at2"/>
<evidence type="ECO:0000256" key="2">
    <source>
        <dbReference type="ARBA" id="ARBA00010350"/>
    </source>
</evidence>
<evidence type="ECO:0000256" key="1">
    <source>
        <dbReference type="ARBA" id="ARBA00004651"/>
    </source>
</evidence>
<dbReference type="GO" id="GO:0006508">
    <property type="term" value="P:proteolysis"/>
    <property type="evidence" value="ECO:0007669"/>
    <property type="project" value="UniProtKB-KW"/>
</dbReference>
<dbReference type="PROSITE" id="PS01243">
    <property type="entry name" value="BI1"/>
    <property type="match status" value="1"/>
</dbReference>
<dbReference type="EMBL" id="FOHZ01000006">
    <property type="protein sequence ID" value="SET26367.1"/>
    <property type="molecule type" value="Genomic_DNA"/>
</dbReference>
<dbReference type="PANTHER" id="PTHR23291:SF115">
    <property type="entry name" value="MODULATOR OF FTSH PROTEASE YCCA"/>
    <property type="match status" value="1"/>
</dbReference>
<accession>A0A1I0D345</accession>
<keyword evidence="5 7" id="KW-1133">Transmembrane helix</keyword>